<reference evidence="1" key="1">
    <citation type="journal article" date="2020" name="G3 (Bethesda)">
        <title>High-Quality Assemblies for Three Invasive Social Wasps from the &lt;i&gt;Vespula&lt;/i&gt; Genus.</title>
        <authorList>
            <person name="Harrop T.W.R."/>
            <person name="Guhlin J."/>
            <person name="McLaughlin G.M."/>
            <person name="Permina E."/>
            <person name="Stockwell P."/>
            <person name="Gilligan J."/>
            <person name="Le Lec M.F."/>
            <person name="Gruber M.A.M."/>
            <person name="Quinn O."/>
            <person name="Lovegrove M."/>
            <person name="Duncan E.J."/>
            <person name="Remnant E.J."/>
            <person name="Van Eeckhoven J."/>
            <person name="Graham B."/>
            <person name="Knapp R.A."/>
            <person name="Langford K.W."/>
            <person name="Kronenberg Z."/>
            <person name="Press M.O."/>
            <person name="Eacker S.M."/>
            <person name="Wilson-Rankin E.E."/>
            <person name="Purcell J."/>
            <person name="Lester P.J."/>
            <person name="Dearden P.K."/>
        </authorList>
    </citation>
    <scope>NUCLEOTIDE SEQUENCE</scope>
    <source>
        <strain evidence="1">Marl-1</strain>
    </source>
</reference>
<evidence type="ECO:0000313" key="1">
    <source>
        <dbReference type="EMBL" id="KAF7380290.1"/>
    </source>
</evidence>
<dbReference type="Proteomes" id="UP000614350">
    <property type="component" value="Unassembled WGS sequence"/>
</dbReference>
<keyword evidence="2" id="KW-1185">Reference proteome</keyword>
<dbReference type="EMBL" id="JACSEA010000022">
    <property type="protein sequence ID" value="KAF7380290.1"/>
    <property type="molecule type" value="Genomic_DNA"/>
</dbReference>
<name>A0A834J287_VESVU</name>
<evidence type="ECO:0000313" key="2">
    <source>
        <dbReference type="Proteomes" id="UP000614350"/>
    </source>
</evidence>
<protein>
    <submittedName>
        <fullName evidence="1">Uncharacterized protein</fullName>
    </submittedName>
</protein>
<accession>A0A834J287</accession>
<sequence>MFLQRGDALNWVYHTKEGDSGVHRWLMRRISDVAIKVKAVNNDPVEPHDEILDEEKNKECSSDSRKMVFVNA</sequence>
<dbReference type="AlphaFoldDB" id="A0A834J287"/>
<organism evidence="1 2">
    <name type="scientific">Vespula vulgaris</name>
    <name type="common">Yellow jacket</name>
    <name type="synonym">Wasp</name>
    <dbReference type="NCBI Taxonomy" id="7454"/>
    <lineage>
        <taxon>Eukaryota</taxon>
        <taxon>Metazoa</taxon>
        <taxon>Ecdysozoa</taxon>
        <taxon>Arthropoda</taxon>
        <taxon>Hexapoda</taxon>
        <taxon>Insecta</taxon>
        <taxon>Pterygota</taxon>
        <taxon>Neoptera</taxon>
        <taxon>Endopterygota</taxon>
        <taxon>Hymenoptera</taxon>
        <taxon>Apocrita</taxon>
        <taxon>Aculeata</taxon>
        <taxon>Vespoidea</taxon>
        <taxon>Vespidae</taxon>
        <taxon>Vespinae</taxon>
        <taxon>Vespula</taxon>
    </lineage>
</organism>
<comment type="caution">
    <text evidence="1">The sequence shown here is derived from an EMBL/GenBank/DDBJ whole genome shotgun (WGS) entry which is preliminary data.</text>
</comment>
<proteinExistence type="predicted"/>
<gene>
    <name evidence="1" type="ORF">HZH66_014645</name>
</gene>